<dbReference type="Pfam" id="PF06093">
    <property type="entry name" value="Spt4"/>
    <property type="match status" value="1"/>
</dbReference>
<evidence type="ECO:0000259" key="4">
    <source>
        <dbReference type="SMART" id="SM01389"/>
    </source>
</evidence>
<dbReference type="InterPro" id="IPR022800">
    <property type="entry name" value="Spt4/RpoE2_Znf"/>
</dbReference>
<evidence type="ECO:0000256" key="2">
    <source>
        <dbReference type="ARBA" id="ARBA00005375"/>
    </source>
</evidence>
<dbReference type="SUPFAM" id="SSF53254">
    <property type="entry name" value="Phosphoglycerate mutase-like"/>
    <property type="match status" value="1"/>
</dbReference>
<evidence type="ECO:0000313" key="6">
    <source>
        <dbReference type="Proteomes" id="UP000887458"/>
    </source>
</evidence>
<keyword evidence="5" id="KW-0648">Protein biosynthesis</keyword>
<comment type="catalytic activity">
    <reaction evidence="1">
        <text>a phosphate monoester + H2O = an alcohol + phosphate</text>
        <dbReference type="Rhea" id="RHEA:15017"/>
        <dbReference type="ChEBI" id="CHEBI:15377"/>
        <dbReference type="ChEBI" id="CHEBI:30879"/>
        <dbReference type="ChEBI" id="CHEBI:43474"/>
        <dbReference type="ChEBI" id="CHEBI:67140"/>
        <dbReference type="EC" id="3.1.3.2"/>
    </reaction>
</comment>
<reference evidence="5 6" key="1">
    <citation type="journal article" date="2018" name="J. Allergy Clin. Immunol.">
        <title>High-quality assembly of Dermatophagoides pteronyssinus genome and transcriptome reveals a wide range of novel allergens.</title>
        <authorList>
            <person name="Liu X.Y."/>
            <person name="Yang K.Y."/>
            <person name="Wang M.Q."/>
            <person name="Kwok J.S."/>
            <person name="Zeng X."/>
            <person name="Yang Z."/>
            <person name="Xiao X.J."/>
            <person name="Lau C.P."/>
            <person name="Li Y."/>
            <person name="Huang Z.M."/>
            <person name="Ba J.G."/>
            <person name="Yim A.K."/>
            <person name="Ouyang C.Y."/>
            <person name="Ngai S.M."/>
            <person name="Chan T.F."/>
            <person name="Leung E.L."/>
            <person name="Liu L."/>
            <person name="Liu Z.G."/>
            <person name="Tsui S.K."/>
        </authorList>
    </citation>
    <scope>NUCLEOTIDE SEQUENCE [LARGE SCALE GENOMIC DNA]</scope>
    <source>
        <strain evidence="5">Derp</strain>
    </source>
</reference>
<feature type="domain" description="Spt4/RpoE2 zinc finger" evidence="4">
    <location>
        <begin position="376"/>
        <end position="453"/>
    </location>
</feature>
<dbReference type="CDD" id="cd07061">
    <property type="entry name" value="HP_HAP_like"/>
    <property type="match status" value="1"/>
</dbReference>
<dbReference type="InterPro" id="IPR038510">
    <property type="entry name" value="Spt4_sf"/>
</dbReference>
<gene>
    <name evidence="5" type="primary">SUPT4H1</name>
    <name evidence="5" type="ORF">DERP_001671</name>
</gene>
<keyword evidence="3" id="KW-0804">Transcription</keyword>
<dbReference type="Gene3D" id="3.40.50.1240">
    <property type="entry name" value="Phosphoglycerate mutase-like"/>
    <property type="match status" value="1"/>
</dbReference>
<dbReference type="InterPro" id="IPR029033">
    <property type="entry name" value="His_PPase_superfam"/>
</dbReference>
<dbReference type="CDD" id="cd07973">
    <property type="entry name" value="Spt4"/>
    <property type="match status" value="1"/>
</dbReference>
<dbReference type="InterPro" id="IPR050645">
    <property type="entry name" value="Histidine_acid_phosphatase"/>
</dbReference>
<feature type="non-terminal residue" evidence="5">
    <location>
        <position position="1"/>
    </location>
</feature>
<dbReference type="PROSITE" id="PS00616">
    <property type="entry name" value="HIS_ACID_PHOSPHAT_1"/>
    <property type="match status" value="1"/>
</dbReference>
<sequence length="480" mass="56327">DNNNNLLLVQFVFRHGDRSPIRLYHNDPYKRNDFKEGLGELTIRGKQRMFQLGKNLRNQYQMYLDSMPIRNVHARSSSRKRCQESCALLLAGMFPPRNDQEIWTNDDDIGKIWQPIVINTVESKRDWLLFPEAECYEARQEETKIDESPRIKQFLTENQQFIQKLEQYTGTNFSHWLEIGYLYDTLTVEQEYFGSKYIKPNWIDQMGNDTIERLKEFHDQEFSVYGQSKSYLKLRIGSLIKELIENINKTLNSKNSDHWNKHIYLYSTHDTLLGYLLSAIESNIGQPTYASGLAFELITNDQNQPFIRMYYLNGTDNFSKNLLGNNSNSNRYYSKCDQNCLYNDFIQMFSELIPKNIEQECSIDSKILNKNYLRHLRACLLCSLIKSFEQFEFHGCDNCEDYLGMKNNREMVYDCTSNNFDGLIALTNPEDSWVAKWQKIGRKCVGIYAISVSGRLPAGIVRELKNRGVIYRSRDRSSNV</sequence>
<dbReference type="InterPro" id="IPR029040">
    <property type="entry name" value="RPABC4/Spt4"/>
</dbReference>
<dbReference type="GO" id="GO:0003746">
    <property type="term" value="F:translation elongation factor activity"/>
    <property type="evidence" value="ECO:0007669"/>
    <property type="project" value="UniProtKB-KW"/>
</dbReference>
<dbReference type="PANTHER" id="PTHR11567:SF210">
    <property type="entry name" value="ACID PHOSPHATASE 5-RELATED"/>
    <property type="match status" value="1"/>
</dbReference>
<reference evidence="5 6" key="2">
    <citation type="journal article" date="2022" name="Mol. Biol. Evol.">
        <title>Comparative Genomics Reveals Insights into the Divergent Evolution of Astigmatic Mites and Household Pest Adaptations.</title>
        <authorList>
            <person name="Xiong Q."/>
            <person name="Wan A.T."/>
            <person name="Liu X."/>
            <person name="Fung C.S."/>
            <person name="Xiao X."/>
            <person name="Malainual N."/>
            <person name="Hou J."/>
            <person name="Wang L."/>
            <person name="Wang M."/>
            <person name="Yang K.Y."/>
            <person name="Cui Y."/>
            <person name="Leung E.L."/>
            <person name="Nong W."/>
            <person name="Shin S.K."/>
            <person name="Au S.W."/>
            <person name="Jeong K.Y."/>
            <person name="Chew F.T."/>
            <person name="Hui J.H."/>
            <person name="Leung T.F."/>
            <person name="Tungtrongchitr A."/>
            <person name="Zhong N."/>
            <person name="Liu Z."/>
            <person name="Tsui S.K."/>
        </authorList>
    </citation>
    <scope>NUCLEOTIDE SEQUENCE [LARGE SCALE GENOMIC DNA]</scope>
    <source>
        <strain evidence="5">Derp</strain>
    </source>
</reference>
<dbReference type="SMART" id="SM01389">
    <property type="entry name" value="Spt4"/>
    <property type="match status" value="1"/>
</dbReference>
<organism evidence="5 6">
    <name type="scientific">Dermatophagoides pteronyssinus</name>
    <name type="common">European house dust mite</name>
    <dbReference type="NCBI Taxonomy" id="6956"/>
    <lineage>
        <taxon>Eukaryota</taxon>
        <taxon>Metazoa</taxon>
        <taxon>Ecdysozoa</taxon>
        <taxon>Arthropoda</taxon>
        <taxon>Chelicerata</taxon>
        <taxon>Arachnida</taxon>
        <taxon>Acari</taxon>
        <taxon>Acariformes</taxon>
        <taxon>Sarcoptiformes</taxon>
        <taxon>Astigmata</taxon>
        <taxon>Psoroptidia</taxon>
        <taxon>Analgoidea</taxon>
        <taxon>Pyroglyphidae</taxon>
        <taxon>Dermatophagoidinae</taxon>
        <taxon>Dermatophagoides</taxon>
    </lineage>
</organism>
<dbReference type="Proteomes" id="UP000887458">
    <property type="component" value="Unassembled WGS sequence"/>
</dbReference>
<evidence type="ECO:0000256" key="3">
    <source>
        <dbReference type="ARBA" id="ARBA00023163"/>
    </source>
</evidence>
<dbReference type="EMBL" id="NJHN03000054">
    <property type="protein sequence ID" value="KAH9419840.1"/>
    <property type="molecule type" value="Genomic_DNA"/>
</dbReference>
<protein>
    <submittedName>
        <fullName evidence="5">Transcription elongation factor SPT4</fullName>
    </submittedName>
</protein>
<feature type="non-terminal residue" evidence="5">
    <location>
        <position position="480"/>
    </location>
</feature>
<evidence type="ECO:0000313" key="5">
    <source>
        <dbReference type="EMBL" id="KAH9419840.1"/>
    </source>
</evidence>
<keyword evidence="6" id="KW-1185">Reference proteome</keyword>
<dbReference type="PROSITE" id="PS00778">
    <property type="entry name" value="HIS_ACID_PHOSPHAT_2"/>
    <property type="match status" value="1"/>
</dbReference>
<evidence type="ECO:0000256" key="1">
    <source>
        <dbReference type="ARBA" id="ARBA00000032"/>
    </source>
</evidence>
<dbReference type="Pfam" id="PF00328">
    <property type="entry name" value="His_Phos_2"/>
    <property type="match status" value="1"/>
</dbReference>
<dbReference type="PANTHER" id="PTHR11567">
    <property type="entry name" value="ACID PHOSPHATASE-RELATED"/>
    <property type="match status" value="1"/>
</dbReference>
<keyword evidence="5" id="KW-0251">Elongation factor</keyword>
<name>A0ABQ8JB63_DERPT</name>
<accession>A0ABQ8JB63</accession>
<proteinExistence type="inferred from homology"/>
<dbReference type="InterPro" id="IPR033379">
    <property type="entry name" value="Acid_Pase_AS"/>
</dbReference>
<dbReference type="InterPro" id="IPR000560">
    <property type="entry name" value="His_Pase_clade-2"/>
</dbReference>
<dbReference type="Gene3D" id="3.30.40.210">
    <property type="match status" value="1"/>
</dbReference>
<comment type="similarity">
    <text evidence="2">Belongs to the histidine acid phosphatase family.</text>
</comment>
<comment type="caution">
    <text evidence="5">The sequence shown here is derived from an EMBL/GenBank/DDBJ whole genome shotgun (WGS) entry which is preliminary data.</text>
</comment>
<dbReference type="SUPFAM" id="SSF63393">
    <property type="entry name" value="RNA polymerase subunits"/>
    <property type="match status" value="1"/>
</dbReference>